<dbReference type="GeneTree" id="ENSGT00940000159144"/>
<name>A0A3B3S1U3_9TELE</name>
<feature type="compositionally biased region" description="Basic residues" evidence="1">
    <location>
        <begin position="207"/>
        <end position="216"/>
    </location>
</feature>
<reference evidence="2" key="1">
    <citation type="submission" date="2025-08" db="UniProtKB">
        <authorList>
            <consortium name="Ensembl"/>
        </authorList>
    </citation>
    <scope>IDENTIFICATION</scope>
</reference>
<dbReference type="Ensembl" id="ENSPKIT00000004737.1">
    <property type="protein sequence ID" value="ENSPKIP00000024036.1"/>
    <property type="gene ID" value="ENSPKIG00000007449.1"/>
</dbReference>
<feature type="compositionally biased region" description="Polar residues" evidence="1">
    <location>
        <begin position="178"/>
        <end position="203"/>
    </location>
</feature>
<feature type="compositionally biased region" description="Polar residues" evidence="1">
    <location>
        <begin position="101"/>
        <end position="120"/>
    </location>
</feature>
<feature type="compositionally biased region" description="Acidic residues" evidence="1">
    <location>
        <begin position="121"/>
        <end position="130"/>
    </location>
</feature>
<feature type="region of interest" description="Disordered" evidence="1">
    <location>
        <begin position="171"/>
        <end position="233"/>
    </location>
</feature>
<dbReference type="PANTHER" id="PTHR46745:SF1">
    <property type="entry name" value="TSC22 DOMAIN FAMILY PROTEIN 1"/>
    <property type="match status" value="1"/>
</dbReference>
<sequence length="671" mass="68521">MHHPESSGDSASTRKMAHPAIFPRRGSISALTTATSTGVSNNIISAEDYQSPLLIQPPPPVGSSSSGPQHPPQSLNLLSQSQLQSQPLPSVGAQMKKKSGFQITSVTPAQVPVSTNNSTAEDTESYDDLDESHTEDLSSSEILDVSLSRATDMGGPLRSSSEETLNNFHEAETPGAVSPNQPHLSSKPSHHLPQTHQQGTIVNGTVHHQHHHHHHGGPSWTPEGGGISASATSTTGVLSSISQVIPATAGTGSVTAPPLANIIPGMLPGAAGAPISGVNTLTSNVSNVSRLSSASTPVLGMTSTKSSSTGVAPGPVSGVTGIIGSGSKNINLVQKQAVTTTGSVAMITATLTGGSSAAGTGTPGMGQPTPSAPHSQAQQPAQVPAGSRFRVVKLDSSSESFRKGRWTCTDYYDKEAPPATVTAASATDTMPTHRSVESSVAAEREAVVSEEASGPAAMQAFQQAQHQPSAPPLQDYGTHPGLQPSHPSLAQSVPQPQGHPQDMVHPLLKTSAPPPVPAGMASIRPPAMVTPGSLPQPVVHSTPAVPPQGLPGVAQQMGYPPTQPAPTQAVHALPTSQAGGLPPEFSQHQPILQAPLVTQPLPPMPASLPPVAAAAPSGASPHEKPQTEQPCSSPSKKSESNNFGQPVTGDSLIMRSVLLCLVTQDIAGSGI</sequence>
<dbReference type="GO" id="GO:0005829">
    <property type="term" value="C:cytosol"/>
    <property type="evidence" value="ECO:0007669"/>
    <property type="project" value="TreeGrafter"/>
</dbReference>
<protein>
    <submittedName>
        <fullName evidence="2">TSC22 domain family, member 1</fullName>
    </submittedName>
</protein>
<dbReference type="GO" id="GO:0043066">
    <property type="term" value="P:negative regulation of apoptotic process"/>
    <property type="evidence" value="ECO:0007669"/>
    <property type="project" value="TreeGrafter"/>
</dbReference>
<dbReference type="STRING" id="1676925.ENSPKIP00000024036"/>
<evidence type="ECO:0000313" key="3">
    <source>
        <dbReference type="Proteomes" id="UP000261540"/>
    </source>
</evidence>
<accession>A0A3B3S1U3</accession>
<feature type="region of interest" description="Disordered" evidence="1">
    <location>
        <begin position="603"/>
        <end position="648"/>
    </location>
</feature>
<reference evidence="2" key="2">
    <citation type="submission" date="2025-09" db="UniProtKB">
        <authorList>
            <consortium name="Ensembl"/>
        </authorList>
    </citation>
    <scope>IDENTIFICATION</scope>
</reference>
<feature type="compositionally biased region" description="Low complexity" evidence="1">
    <location>
        <begin position="62"/>
        <end position="90"/>
    </location>
</feature>
<evidence type="ECO:0000256" key="1">
    <source>
        <dbReference type="SAM" id="MobiDB-lite"/>
    </source>
</evidence>
<proteinExistence type="predicted"/>
<dbReference type="Proteomes" id="UP000261540">
    <property type="component" value="Unplaced"/>
</dbReference>
<feature type="region of interest" description="Disordered" evidence="1">
    <location>
        <begin position="355"/>
        <end position="387"/>
    </location>
</feature>
<feature type="compositionally biased region" description="Low complexity" evidence="1">
    <location>
        <begin position="355"/>
        <end position="385"/>
    </location>
</feature>
<feature type="region of interest" description="Disordered" evidence="1">
    <location>
        <begin position="421"/>
        <end position="508"/>
    </location>
</feature>
<feature type="compositionally biased region" description="Low complexity" evidence="1">
    <location>
        <begin position="609"/>
        <end position="620"/>
    </location>
</feature>
<feature type="region of interest" description="Disordered" evidence="1">
    <location>
        <begin position="1"/>
        <end position="28"/>
    </location>
</feature>
<feature type="region of interest" description="Disordered" evidence="1">
    <location>
        <begin position="50"/>
        <end position="141"/>
    </location>
</feature>
<dbReference type="GO" id="GO:0008284">
    <property type="term" value="P:positive regulation of cell population proliferation"/>
    <property type="evidence" value="ECO:0007669"/>
    <property type="project" value="TreeGrafter"/>
</dbReference>
<organism evidence="2 3">
    <name type="scientific">Paramormyrops kingsleyae</name>
    <dbReference type="NCBI Taxonomy" id="1676925"/>
    <lineage>
        <taxon>Eukaryota</taxon>
        <taxon>Metazoa</taxon>
        <taxon>Chordata</taxon>
        <taxon>Craniata</taxon>
        <taxon>Vertebrata</taxon>
        <taxon>Euteleostomi</taxon>
        <taxon>Actinopterygii</taxon>
        <taxon>Neopterygii</taxon>
        <taxon>Teleostei</taxon>
        <taxon>Osteoglossocephala</taxon>
        <taxon>Osteoglossomorpha</taxon>
        <taxon>Osteoglossiformes</taxon>
        <taxon>Mormyridae</taxon>
        <taxon>Paramormyrops</taxon>
    </lineage>
</organism>
<evidence type="ECO:0000313" key="2">
    <source>
        <dbReference type="Ensembl" id="ENSPKIP00000024036.1"/>
    </source>
</evidence>
<feature type="compositionally biased region" description="Polar residues" evidence="1">
    <location>
        <begin position="485"/>
        <end position="495"/>
    </location>
</feature>
<feature type="compositionally biased region" description="Low complexity" evidence="1">
    <location>
        <begin position="449"/>
        <end position="474"/>
    </location>
</feature>
<dbReference type="AlphaFoldDB" id="A0A3B3S1U3"/>
<feature type="compositionally biased region" description="Polar residues" evidence="1">
    <location>
        <begin position="627"/>
        <end position="645"/>
    </location>
</feature>
<keyword evidence="3" id="KW-1185">Reference proteome</keyword>
<dbReference type="PANTHER" id="PTHR46745">
    <property type="entry name" value="TSC22 DOMAIN FAMILY PROTEIN 1"/>
    <property type="match status" value="1"/>
</dbReference>
<dbReference type="GO" id="GO:0005634">
    <property type="term" value="C:nucleus"/>
    <property type="evidence" value="ECO:0007669"/>
    <property type="project" value="TreeGrafter"/>
</dbReference>